<dbReference type="PANTHER" id="PTHR34582">
    <property type="entry name" value="UPF0702 TRANSMEMBRANE PROTEIN YCAP"/>
    <property type="match status" value="1"/>
</dbReference>
<keyword evidence="10" id="KW-1185">Reference proteome</keyword>
<comment type="subcellular location">
    <subcellularLocation>
        <location evidence="1">Cell membrane</location>
        <topology evidence="1">Multi-pass membrane protein</topology>
    </subcellularLocation>
</comment>
<organism evidence="9 10">
    <name type="scientific">Parapedobacter deserti</name>
    <dbReference type="NCBI Taxonomy" id="1912957"/>
    <lineage>
        <taxon>Bacteria</taxon>
        <taxon>Pseudomonadati</taxon>
        <taxon>Bacteroidota</taxon>
        <taxon>Sphingobacteriia</taxon>
        <taxon>Sphingobacteriales</taxon>
        <taxon>Sphingobacteriaceae</taxon>
        <taxon>Parapedobacter</taxon>
    </lineage>
</organism>
<reference evidence="10" key="1">
    <citation type="journal article" date="2019" name="Int. J. Syst. Evol. Microbiol.">
        <title>The Global Catalogue of Microorganisms (GCM) 10K type strain sequencing project: providing services to taxonomists for standard genome sequencing and annotation.</title>
        <authorList>
            <consortium name="The Broad Institute Genomics Platform"/>
            <consortium name="The Broad Institute Genome Sequencing Center for Infectious Disease"/>
            <person name="Wu L."/>
            <person name="Ma J."/>
        </authorList>
    </citation>
    <scope>NUCLEOTIDE SEQUENCE [LARGE SCALE GENOMIC DNA]</scope>
    <source>
        <strain evidence="10">KCTC 52416</strain>
    </source>
</reference>
<sequence length="231" mass="25730">MDKEDIKLGDWQRILFGDAPAIFMVEVFLRTLVVYFALLLALRFMGKRMTGQLSVAEMAVMITLGAIVSVPMQLADRGVLLGLLVLVCALLFHQGINLWQVHSRRAEKIIEGEESLLVKDGVIQIKSLEKNRISRQQLFAALRGNGIFNLGEVRRVYLEGSGLFSIYTFEKPGPGMSTLYEMDESSFDPANGDGGSFYVCDMCGFLVERDVKSECIKCTGCGNTRWIKATN</sequence>
<dbReference type="PANTHER" id="PTHR34582:SF6">
    <property type="entry name" value="UPF0702 TRANSMEMBRANE PROTEIN YCAP"/>
    <property type="match status" value="1"/>
</dbReference>
<feature type="domain" description="YetF C-terminal" evidence="8">
    <location>
        <begin position="102"/>
        <end position="172"/>
    </location>
</feature>
<dbReference type="InterPro" id="IPR023090">
    <property type="entry name" value="UPF0702_alpha/beta_dom_sf"/>
</dbReference>
<dbReference type="InterPro" id="IPR007353">
    <property type="entry name" value="DUF421"/>
</dbReference>
<evidence type="ECO:0000256" key="2">
    <source>
        <dbReference type="ARBA" id="ARBA00006448"/>
    </source>
</evidence>
<evidence type="ECO:0000256" key="7">
    <source>
        <dbReference type="SAM" id="Phobius"/>
    </source>
</evidence>
<evidence type="ECO:0000256" key="5">
    <source>
        <dbReference type="ARBA" id="ARBA00022989"/>
    </source>
</evidence>
<comment type="similarity">
    <text evidence="2">Belongs to the UPF0702 family.</text>
</comment>
<feature type="transmembrane region" description="Helical" evidence="7">
    <location>
        <begin position="78"/>
        <end position="99"/>
    </location>
</feature>
<protein>
    <submittedName>
        <fullName evidence="9">DUF421 domain-containing protein</fullName>
    </submittedName>
</protein>
<evidence type="ECO:0000256" key="6">
    <source>
        <dbReference type="ARBA" id="ARBA00023136"/>
    </source>
</evidence>
<keyword evidence="5 7" id="KW-1133">Transmembrane helix</keyword>
<evidence type="ECO:0000259" key="8">
    <source>
        <dbReference type="Pfam" id="PF04239"/>
    </source>
</evidence>
<evidence type="ECO:0000313" key="9">
    <source>
        <dbReference type="EMBL" id="MFC3199996.1"/>
    </source>
</evidence>
<name>A0ABV7JPS8_9SPHI</name>
<keyword evidence="4 7" id="KW-0812">Transmembrane</keyword>
<dbReference type="Pfam" id="PF04239">
    <property type="entry name" value="DUF421"/>
    <property type="match status" value="1"/>
</dbReference>
<feature type="transmembrane region" description="Helical" evidence="7">
    <location>
        <begin position="54"/>
        <end position="72"/>
    </location>
</feature>
<proteinExistence type="inferred from homology"/>
<gene>
    <name evidence="9" type="ORF">ACFOET_20415</name>
</gene>
<dbReference type="RefSeq" id="WP_379026157.1">
    <property type="nucleotide sequence ID" value="NZ_JBHRTA010000062.1"/>
</dbReference>
<feature type="transmembrane region" description="Helical" evidence="7">
    <location>
        <begin position="20"/>
        <end position="42"/>
    </location>
</feature>
<evidence type="ECO:0000313" key="10">
    <source>
        <dbReference type="Proteomes" id="UP001595526"/>
    </source>
</evidence>
<dbReference type="Gene3D" id="3.30.240.20">
    <property type="entry name" value="bsu07140 like domains"/>
    <property type="match status" value="1"/>
</dbReference>
<accession>A0ABV7JPS8</accession>
<dbReference type="Proteomes" id="UP001595526">
    <property type="component" value="Unassembled WGS sequence"/>
</dbReference>
<comment type="caution">
    <text evidence="9">The sequence shown here is derived from an EMBL/GenBank/DDBJ whole genome shotgun (WGS) entry which is preliminary data.</text>
</comment>
<keyword evidence="6 7" id="KW-0472">Membrane</keyword>
<evidence type="ECO:0000256" key="4">
    <source>
        <dbReference type="ARBA" id="ARBA00022692"/>
    </source>
</evidence>
<evidence type="ECO:0000256" key="1">
    <source>
        <dbReference type="ARBA" id="ARBA00004651"/>
    </source>
</evidence>
<dbReference type="EMBL" id="JBHRTA010000062">
    <property type="protein sequence ID" value="MFC3199996.1"/>
    <property type="molecule type" value="Genomic_DNA"/>
</dbReference>
<keyword evidence="3" id="KW-1003">Cell membrane</keyword>
<evidence type="ECO:0000256" key="3">
    <source>
        <dbReference type="ARBA" id="ARBA00022475"/>
    </source>
</evidence>